<keyword evidence="3" id="KW-1185">Reference proteome</keyword>
<name>A0A4R8PUD5_9PEZI</name>
<reference evidence="2 3" key="1">
    <citation type="submission" date="2018-11" db="EMBL/GenBank/DDBJ databases">
        <title>Genome sequence and assembly of Colletotrichum spinosum.</title>
        <authorList>
            <person name="Gan P."/>
            <person name="Shirasu K."/>
        </authorList>
    </citation>
    <scope>NUCLEOTIDE SEQUENCE [LARGE SCALE GENOMIC DNA]</scope>
    <source>
        <strain evidence="2 3">CBS 515.97</strain>
    </source>
</reference>
<protein>
    <submittedName>
        <fullName evidence="2">Uncharacterized protein</fullName>
    </submittedName>
</protein>
<sequence>MRFILTLVALAATAMAVAIPEPQKCNPDYSCCTLTETSCNNRGDACTRTCNGVVFKGACNDLGAGYLSCDAF</sequence>
<feature type="chain" id="PRO_5020409968" evidence="1">
    <location>
        <begin position="17"/>
        <end position="72"/>
    </location>
</feature>
<proteinExistence type="predicted"/>
<accession>A0A4R8PUD5</accession>
<dbReference type="EMBL" id="QAPG01001767">
    <property type="protein sequence ID" value="TDZ27896.1"/>
    <property type="molecule type" value="Genomic_DNA"/>
</dbReference>
<dbReference type="Proteomes" id="UP000295083">
    <property type="component" value="Unassembled WGS sequence"/>
</dbReference>
<evidence type="ECO:0000313" key="2">
    <source>
        <dbReference type="EMBL" id="TDZ27896.1"/>
    </source>
</evidence>
<evidence type="ECO:0000313" key="3">
    <source>
        <dbReference type="Proteomes" id="UP000295083"/>
    </source>
</evidence>
<comment type="caution">
    <text evidence="2">The sequence shown here is derived from an EMBL/GenBank/DDBJ whole genome shotgun (WGS) entry which is preliminary data.</text>
</comment>
<keyword evidence="1" id="KW-0732">Signal</keyword>
<gene>
    <name evidence="2" type="ORF">C8035_v008682</name>
</gene>
<dbReference type="AlphaFoldDB" id="A0A4R8PUD5"/>
<evidence type="ECO:0000256" key="1">
    <source>
        <dbReference type="SAM" id="SignalP"/>
    </source>
</evidence>
<organism evidence="2 3">
    <name type="scientific">Colletotrichum spinosum</name>
    <dbReference type="NCBI Taxonomy" id="1347390"/>
    <lineage>
        <taxon>Eukaryota</taxon>
        <taxon>Fungi</taxon>
        <taxon>Dikarya</taxon>
        <taxon>Ascomycota</taxon>
        <taxon>Pezizomycotina</taxon>
        <taxon>Sordariomycetes</taxon>
        <taxon>Hypocreomycetidae</taxon>
        <taxon>Glomerellales</taxon>
        <taxon>Glomerellaceae</taxon>
        <taxon>Colletotrichum</taxon>
        <taxon>Colletotrichum orbiculare species complex</taxon>
    </lineage>
</organism>
<feature type="signal peptide" evidence="1">
    <location>
        <begin position="1"/>
        <end position="16"/>
    </location>
</feature>